<evidence type="ECO:0000256" key="1">
    <source>
        <dbReference type="SAM" id="Phobius"/>
    </source>
</evidence>
<reference evidence="3" key="1">
    <citation type="journal article" date="2019" name="Int. J. Syst. Evol. Microbiol.">
        <title>The Global Catalogue of Microorganisms (GCM) 10K type strain sequencing project: providing services to taxonomists for standard genome sequencing and annotation.</title>
        <authorList>
            <consortium name="The Broad Institute Genomics Platform"/>
            <consortium name="The Broad Institute Genome Sequencing Center for Infectious Disease"/>
            <person name="Wu L."/>
            <person name="Ma J."/>
        </authorList>
    </citation>
    <scope>NUCLEOTIDE SEQUENCE [LARGE SCALE GENOMIC DNA]</scope>
    <source>
        <strain evidence="3">R28</strain>
    </source>
</reference>
<comment type="caution">
    <text evidence="2">The sequence shown here is derived from an EMBL/GenBank/DDBJ whole genome shotgun (WGS) entry which is preliminary data.</text>
</comment>
<keyword evidence="1" id="KW-1133">Transmembrane helix</keyword>
<organism evidence="2 3">
    <name type="scientific">Ornithinibacillus salinisoli</name>
    <dbReference type="NCBI Taxonomy" id="1848459"/>
    <lineage>
        <taxon>Bacteria</taxon>
        <taxon>Bacillati</taxon>
        <taxon>Bacillota</taxon>
        <taxon>Bacilli</taxon>
        <taxon>Bacillales</taxon>
        <taxon>Bacillaceae</taxon>
        <taxon>Ornithinibacillus</taxon>
    </lineage>
</organism>
<gene>
    <name evidence="2" type="ORF">ACFSJF_14550</name>
</gene>
<feature type="transmembrane region" description="Helical" evidence="1">
    <location>
        <begin position="92"/>
        <end position="110"/>
    </location>
</feature>
<protein>
    <submittedName>
        <fullName evidence="2">Uncharacterized protein</fullName>
    </submittedName>
</protein>
<keyword evidence="3" id="KW-1185">Reference proteome</keyword>
<dbReference type="RefSeq" id="WP_377558134.1">
    <property type="nucleotide sequence ID" value="NZ_JBHUHQ010000019.1"/>
</dbReference>
<keyword evidence="1" id="KW-0472">Membrane</keyword>
<feature type="transmembrane region" description="Helical" evidence="1">
    <location>
        <begin position="64"/>
        <end position="85"/>
    </location>
</feature>
<dbReference type="EMBL" id="JBHUHQ010000019">
    <property type="protein sequence ID" value="MFD2045496.1"/>
    <property type="molecule type" value="Genomic_DNA"/>
</dbReference>
<feature type="transmembrane region" description="Helical" evidence="1">
    <location>
        <begin position="122"/>
        <end position="143"/>
    </location>
</feature>
<keyword evidence="1" id="KW-0812">Transmembrane</keyword>
<sequence length="153" mass="18224">MIFLLFSVVIFILVTLRIPKKLERSELIAVAYFSTILGFVTDIILDLKYHLYGYFEPGVQFPGFLPAIILFPTAGVVFMNFFPFMKSLAKKLLYTFYWTLFCLGYEFLSVESDYFYHNGWKYWQSALAYPFLLWLHLVHLKIFRWYTKKSSQT</sequence>
<proteinExistence type="predicted"/>
<name>A0ABW4W320_9BACI</name>
<evidence type="ECO:0000313" key="3">
    <source>
        <dbReference type="Proteomes" id="UP001597383"/>
    </source>
</evidence>
<evidence type="ECO:0000313" key="2">
    <source>
        <dbReference type="EMBL" id="MFD2045496.1"/>
    </source>
</evidence>
<accession>A0ABW4W320</accession>
<dbReference type="Proteomes" id="UP001597383">
    <property type="component" value="Unassembled WGS sequence"/>
</dbReference>